<feature type="transmembrane region" description="Helical" evidence="8">
    <location>
        <begin position="49"/>
        <end position="74"/>
    </location>
</feature>
<accession>A0A9P4HTC0</accession>
<dbReference type="PROSITE" id="PS50850">
    <property type="entry name" value="MFS"/>
    <property type="match status" value="1"/>
</dbReference>
<dbReference type="InterPro" id="IPR003663">
    <property type="entry name" value="Sugar/inositol_transpt"/>
</dbReference>
<feature type="transmembrane region" description="Helical" evidence="8">
    <location>
        <begin position="367"/>
        <end position="386"/>
    </location>
</feature>
<dbReference type="PANTHER" id="PTHR48022:SF2">
    <property type="entry name" value="PLASTIDIC GLUCOSE TRANSPORTER 4"/>
    <property type="match status" value="1"/>
</dbReference>
<sequence length="497" mass="53764">MVWHKEGRKIPPYVSISLLVSVGGMLFGLDTGTIGPVTTMSTFEKSFGALSATLHGVVVSSILIPAAISSMFAGNVADLYGRPRTIMFGATVFGVGAAIECAANRLAAFIVGRIITGFGEGFFLSILVVYICEISPARRRGPLASMPQFLTTVGIATGYFISYGTERIDSSASWRVPLAFQSFMALSFAVVCAWIPPSPRWLLAKGRPDEAAITLARLGVHLEEQEEMARLNDSAPAPVQKMGLSQSIRATFRDMTRVFGKEVRKRTALGCFMMAMQQFSGIDGVLYYAPLLFRQAGLSSESATFLASGVSAIVIFAVTIPASILSDHWSRRASTFGGGLGLAATMLFIGSLYAGGAVHAHHGAGRWLVIVTIYLFAVVYSVTWAIGFKIYSSEIQPPATRAPATSLAQSCNWLANFVVALTTPVFLSRTTYGAYYFFGLCSLLTVVVCLITMPETRGKTLEEIDSSFQHHSWLELWNHEMLIIASYRTAAQQNLVT</sequence>
<protein>
    <submittedName>
        <fullName evidence="10">Sugar transport protein</fullName>
    </submittedName>
</protein>
<evidence type="ECO:0000256" key="8">
    <source>
        <dbReference type="SAM" id="Phobius"/>
    </source>
</evidence>
<dbReference type="Gene3D" id="1.20.1250.20">
    <property type="entry name" value="MFS general substrate transporter like domains"/>
    <property type="match status" value="1"/>
</dbReference>
<evidence type="ECO:0000256" key="1">
    <source>
        <dbReference type="ARBA" id="ARBA00004141"/>
    </source>
</evidence>
<feature type="transmembrane region" description="Helical" evidence="8">
    <location>
        <begin position="267"/>
        <end position="290"/>
    </location>
</feature>
<gene>
    <name evidence="10" type="ORF">K490DRAFT_74966</name>
</gene>
<dbReference type="GO" id="GO:0005351">
    <property type="term" value="F:carbohydrate:proton symporter activity"/>
    <property type="evidence" value="ECO:0007669"/>
    <property type="project" value="TreeGrafter"/>
</dbReference>
<feature type="transmembrane region" description="Helical" evidence="8">
    <location>
        <begin position="174"/>
        <end position="195"/>
    </location>
</feature>
<dbReference type="SUPFAM" id="SSF103473">
    <property type="entry name" value="MFS general substrate transporter"/>
    <property type="match status" value="1"/>
</dbReference>
<dbReference type="InterPro" id="IPR050360">
    <property type="entry name" value="MFS_Sugar_Transporters"/>
</dbReference>
<keyword evidence="3 7" id="KW-0813">Transport</keyword>
<dbReference type="NCBIfam" id="TIGR00879">
    <property type="entry name" value="SP"/>
    <property type="match status" value="1"/>
</dbReference>
<name>A0A9P4HTC0_9PEZI</name>
<dbReference type="Pfam" id="PF00083">
    <property type="entry name" value="Sugar_tr"/>
    <property type="match status" value="1"/>
</dbReference>
<evidence type="ECO:0000256" key="3">
    <source>
        <dbReference type="ARBA" id="ARBA00022448"/>
    </source>
</evidence>
<dbReference type="PANTHER" id="PTHR48022">
    <property type="entry name" value="PLASTIDIC GLUCOSE TRANSPORTER 4"/>
    <property type="match status" value="1"/>
</dbReference>
<keyword evidence="6 8" id="KW-0472">Membrane</keyword>
<evidence type="ECO:0000313" key="11">
    <source>
        <dbReference type="Proteomes" id="UP000799776"/>
    </source>
</evidence>
<reference evidence="10" key="1">
    <citation type="journal article" date="2020" name="Stud. Mycol.">
        <title>101 Dothideomycetes genomes: a test case for predicting lifestyles and emergence of pathogens.</title>
        <authorList>
            <person name="Haridas S."/>
            <person name="Albert R."/>
            <person name="Binder M."/>
            <person name="Bloem J."/>
            <person name="Labutti K."/>
            <person name="Salamov A."/>
            <person name="Andreopoulos B."/>
            <person name="Baker S."/>
            <person name="Barry K."/>
            <person name="Bills G."/>
            <person name="Bluhm B."/>
            <person name="Cannon C."/>
            <person name="Castanera R."/>
            <person name="Culley D."/>
            <person name="Daum C."/>
            <person name="Ezra D."/>
            <person name="Gonzalez J."/>
            <person name="Henrissat B."/>
            <person name="Kuo A."/>
            <person name="Liang C."/>
            <person name="Lipzen A."/>
            <person name="Lutzoni F."/>
            <person name="Magnuson J."/>
            <person name="Mondo S."/>
            <person name="Nolan M."/>
            <person name="Ohm R."/>
            <person name="Pangilinan J."/>
            <person name="Park H.-J."/>
            <person name="Ramirez L."/>
            <person name="Alfaro M."/>
            <person name="Sun H."/>
            <person name="Tritt A."/>
            <person name="Yoshinaga Y."/>
            <person name="Zwiers L.-H."/>
            <person name="Turgeon B."/>
            <person name="Goodwin S."/>
            <person name="Spatafora J."/>
            <person name="Crous P."/>
            <person name="Grigoriev I."/>
        </authorList>
    </citation>
    <scope>NUCLEOTIDE SEQUENCE</scope>
    <source>
        <strain evidence="10">CBS 121410</strain>
    </source>
</reference>
<evidence type="ECO:0000313" key="10">
    <source>
        <dbReference type="EMBL" id="KAF2085568.1"/>
    </source>
</evidence>
<organism evidence="10 11">
    <name type="scientific">Saccharata proteae CBS 121410</name>
    <dbReference type="NCBI Taxonomy" id="1314787"/>
    <lineage>
        <taxon>Eukaryota</taxon>
        <taxon>Fungi</taxon>
        <taxon>Dikarya</taxon>
        <taxon>Ascomycota</taxon>
        <taxon>Pezizomycotina</taxon>
        <taxon>Dothideomycetes</taxon>
        <taxon>Dothideomycetes incertae sedis</taxon>
        <taxon>Botryosphaeriales</taxon>
        <taxon>Saccharataceae</taxon>
        <taxon>Saccharata</taxon>
    </lineage>
</organism>
<feature type="transmembrane region" description="Helical" evidence="8">
    <location>
        <begin position="114"/>
        <end position="132"/>
    </location>
</feature>
<dbReference type="OrthoDB" id="5399138at2759"/>
<dbReference type="FunFam" id="1.20.1250.20:FF:000134">
    <property type="entry name" value="MFS sugar transporter protein"/>
    <property type="match status" value="1"/>
</dbReference>
<evidence type="ECO:0000256" key="2">
    <source>
        <dbReference type="ARBA" id="ARBA00010992"/>
    </source>
</evidence>
<dbReference type="Proteomes" id="UP000799776">
    <property type="component" value="Unassembled WGS sequence"/>
</dbReference>
<evidence type="ECO:0000256" key="6">
    <source>
        <dbReference type="ARBA" id="ARBA00023136"/>
    </source>
</evidence>
<dbReference type="InterPro" id="IPR036259">
    <property type="entry name" value="MFS_trans_sf"/>
</dbReference>
<feature type="domain" description="Major facilitator superfamily (MFS) profile" evidence="9">
    <location>
        <begin position="16"/>
        <end position="457"/>
    </location>
</feature>
<feature type="transmembrane region" description="Helical" evidence="8">
    <location>
        <begin position="86"/>
        <end position="108"/>
    </location>
</feature>
<feature type="transmembrane region" description="Helical" evidence="8">
    <location>
        <begin position="407"/>
        <end position="427"/>
    </location>
</feature>
<dbReference type="EMBL" id="ML978729">
    <property type="protein sequence ID" value="KAF2085568.1"/>
    <property type="molecule type" value="Genomic_DNA"/>
</dbReference>
<dbReference type="AlphaFoldDB" id="A0A9P4HTC0"/>
<evidence type="ECO:0000256" key="4">
    <source>
        <dbReference type="ARBA" id="ARBA00022692"/>
    </source>
</evidence>
<feature type="transmembrane region" description="Helical" evidence="8">
    <location>
        <begin position="144"/>
        <end position="162"/>
    </location>
</feature>
<keyword evidence="11" id="KW-1185">Reference proteome</keyword>
<feature type="transmembrane region" description="Helical" evidence="8">
    <location>
        <begin position="12"/>
        <end position="29"/>
    </location>
</feature>
<feature type="transmembrane region" description="Helical" evidence="8">
    <location>
        <begin position="433"/>
        <end position="453"/>
    </location>
</feature>
<feature type="transmembrane region" description="Helical" evidence="8">
    <location>
        <begin position="336"/>
        <end position="355"/>
    </location>
</feature>
<proteinExistence type="inferred from homology"/>
<dbReference type="PROSITE" id="PS00217">
    <property type="entry name" value="SUGAR_TRANSPORT_2"/>
    <property type="match status" value="1"/>
</dbReference>
<dbReference type="InterPro" id="IPR020846">
    <property type="entry name" value="MFS_dom"/>
</dbReference>
<dbReference type="GO" id="GO:0016020">
    <property type="term" value="C:membrane"/>
    <property type="evidence" value="ECO:0007669"/>
    <property type="project" value="UniProtKB-SubCell"/>
</dbReference>
<comment type="subcellular location">
    <subcellularLocation>
        <location evidence="1">Membrane</location>
        <topology evidence="1">Multi-pass membrane protein</topology>
    </subcellularLocation>
</comment>
<evidence type="ECO:0000256" key="5">
    <source>
        <dbReference type="ARBA" id="ARBA00022989"/>
    </source>
</evidence>
<keyword evidence="5 8" id="KW-1133">Transmembrane helix</keyword>
<evidence type="ECO:0000256" key="7">
    <source>
        <dbReference type="RuleBase" id="RU003346"/>
    </source>
</evidence>
<keyword evidence="10" id="KW-0762">Sugar transport</keyword>
<evidence type="ECO:0000259" key="9">
    <source>
        <dbReference type="PROSITE" id="PS50850"/>
    </source>
</evidence>
<dbReference type="InterPro" id="IPR005828">
    <property type="entry name" value="MFS_sugar_transport-like"/>
</dbReference>
<dbReference type="InterPro" id="IPR005829">
    <property type="entry name" value="Sugar_transporter_CS"/>
</dbReference>
<keyword evidence="4 8" id="KW-0812">Transmembrane</keyword>
<dbReference type="PRINTS" id="PR00171">
    <property type="entry name" value="SUGRTRNSPORT"/>
</dbReference>
<comment type="similarity">
    <text evidence="2 7">Belongs to the major facilitator superfamily. Sugar transporter (TC 2.A.1.1) family.</text>
</comment>
<comment type="caution">
    <text evidence="10">The sequence shown here is derived from an EMBL/GenBank/DDBJ whole genome shotgun (WGS) entry which is preliminary data.</text>
</comment>
<feature type="transmembrane region" description="Helical" evidence="8">
    <location>
        <begin position="302"/>
        <end position="324"/>
    </location>
</feature>